<reference evidence="1" key="1">
    <citation type="journal article" date="2020" name="Microorganisms">
        <title>Reliable Identification of Environmental Pseudomonas Isolates Using the rpoD Gene.</title>
        <authorList>
            <consortium name="The Broad Institute Genome Sequencing Platform"/>
            <person name="Girard L."/>
            <person name="Lood C."/>
            <person name="Rokni-Zadeh H."/>
            <person name="van Noort V."/>
            <person name="Lavigne R."/>
            <person name="De Mot R."/>
        </authorList>
    </citation>
    <scope>NUCLEOTIDE SEQUENCE</scope>
    <source>
        <strain evidence="1">BW13M1</strain>
    </source>
</reference>
<organism evidence="1">
    <name type="scientific">Pseudomonas peradeniyensis</name>
    <dbReference type="NCBI Taxonomy" id="2745488"/>
    <lineage>
        <taxon>Bacteria</taxon>
        <taxon>Pseudomonadati</taxon>
        <taxon>Pseudomonadota</taxon>
        <taxon>Gammaproteobacteria</taxon>
        <taxon>Pseudomonadales</taxon>
        <taxon>Pseudomonadaceae</taxon>
        <taxon>Pseudomonas</taxon>
    </lineage>
</organism>
<dbReference type="InterPro" id="IPR006597">
    <property type="entry name" value="Sel1-like"/>
</dbReference>
<gene>
    <name evidence="1" type="ORF">HU751_12575</name>
</gene>
<dbReference type="Gene3D" id="1.25.40.10">
    <property type="entry name" value="Tetratricopeptide repeat domain"/>
    <property type="match status" value="1"/>
</dbReference>
<dbReference type="SMART" id="SM00671">
    <property type="entry name" value="SEL1"/>
    <property type="match status" value="2"/>
</dbReference>
<dbReference type="PANTHER" id="PTHR11102">
    <property type="entry name" value="SEL-1-LIKE PROTEIN"/>
    <property type="match status" value="1"/>
</dbReference>
<evidence type="ECO:0000313" key="1">
    <source>
        <dbReference type="EMBL" id="MBC3446615.1"/>
    </source>
</evidence>
<proteinExistence type="predicted"/>
<dbReference type="SUPFAM" id="SSF81901">
    <property type="entry name" value="HCP-like"/>
    <property type="match status" value="1"/>
</dbReference>
<accession>A0A923G996</accession>
<dbReference type="InterPro" id="IPR011990">
    <property type="entry name" value="TPR-like_helical_dom_sf"/>
</dbReference>
<dbReference type="PROSITE" id="PS51257">
    <property type="entry name" value="PROKAR_LIPOPROTEIN"/>
    <property type="match status" value="1"/>
</dbReference>
<dbReference type="Pfam" id="PF08238">
    <property type="entry name" value="Sel1"/>
    <property type="match status" value="3"/>
</dbReference>
<comment type="caution">
    <text evidence="1">The sequence shown here is derived from an EMBL/GenBank/DDBJ whole genome shotgun (WGS) entry which is preliminary data.</text>
</comment>
<name>A0A923G996_9PSED</name>
<dbReference type="RefSeq" id="WP_186733447.1">
    <property type="nucleotide sequence ID" value="NZ_JABWRJ020000001.1"/>
</dbReference>
<sequence>MTRSLALMALMATLVGCQSLENIGQSTAEYIKSRREPPPSTPMEQYLYDLRHPYVPLGTFYRSPEDKQGGACHSTVYNRTVLPAELQMVTAASEQGNAVCQHVLGTFYEIGHGVPKDLVRARALYLKAAPSDPYAYVELGRMARDGVDAPADFVKAREYYRLAGPAGVVGLGGLMEQGKGGPQDVQGALNLYMATTQKHLDPAWMAMRPLLASGQPLDAEQVEKYNRLWTKGLWALQNKWLNRMTNFNSVDRSVQLTVKVLYRFPAGRTRPDAYLTQSSGNPQADAVVVKALDKLPMDDPYLMPFGQPTPDIVAPVVLMPVADKPTVRAGL</sequence>
<reference evidence="1" key="2">
    <citation type="submission" date="2020-07" db="EMBL/GenBank/DDBJ databases">
        <authorList>
            <person name="Lood C."/>
            <person name="Girard L."/>
        </authorList>
    </citation>
    <scope>NUCLEOTIDE SEQUENCE</scope>
    <source>
        <strain evidence="1">BW13M1</strain>
    </source>
</reference>
<dbReference type="AlphaFoldDB" id="A0A923G996"/>
<protein>
    <submittedName>
        <fullName evidence="1">Sel1 repeat family protein</fullName>
    </submittedName>
</protein>
<dbReference type="EMBL" id="JABWRJ010000014">
    <property type="protein sequence ID" value="MBC3446615.1"/>
    <property type="molecule type" value="Genomic_DNA"/>
</dbReference>
<dbReference type="PANTHER" id="PTHR11102:SF160">
    <property type="entry name" value="ERAD-ASSOCIATED E3 UBIQUITIN-PROTEIN LIGASE COMPONENT HRD3"/>
    <property type="match status" value="1"/>
</dbReference>
<dbReference type="InterPro" id="IPR050767">
    <property type="entry name" value="Sel1_AlgK"/>
</dbReference>